<dbReference type="Proteomes" id="UP000317369">
    <property type="component" value="Chromosome"/>
</dbReference>
<gene>
    <name evidence="1" type="ORF">KS4_17690</name>
</gene>
<dbReference type="EMBL" id="CP036425">
    <property type="protein sequence ID" value="QDU33713.1"/>
    <property type="molecule type" value="Genomic_DNA"/>
</dbReference>
<name>A0A517YU06_9BACT</name>
<evidence type="ECO:0008006" key="3">
    <source>
        <dbReference type="Google" id="ProtNLM"/>
    </source>
</evidence>
<protein>
    <recommendedName>
        <fullName evidence="3">DUF721 domain-containing protein</fullName>
    </recommendedName>
</protein>
<dbReference type="OrthoDB" id="5516926at2"/>
<organism evidence="1 2">
    <name type="scientific">Poriferisphaera corsica</name>
    <dbReference type="NCBI Taxonomy" id="2528020"/>
    <lineage>
        <taxon>Bacteria</taxon>
        <taxon>Pseudomonadati</taxon>
        <taxon>Planctomycetota</taxon>
        <taxon>Phycisphaerae</taxon>
        <taxon>Phycisphaerales</taxon>
        <taxon>Phycisphaeraceae</taxon>
        <taxon>Poriferisphaera</taxon>
    </lineage>
</organism>
<evidence type="ECO:0000313" key="1">
    <source>
        <dbReference type="EMBL" id="QDU33713.1"/>
    </source>
</evidence>
<sequence>MDERVSQQHLQQLRDNRNFRDRDFSLSFLQRQFKNEIEKPFKQIAGLVEVWNRLVPEHIATHTRLESLSRGILRVSVESNSWLYELDKALRSGLQNQIISEFRGKAFRRVQLKVDPAPFFHEE</sequence>
<reference evidence="1 2" key="1">
    <citation type="submission" date="2019-02" db="EMBL/GenBank/DDBJ databases">
        <title>Deep-cultivation of Planctomycetes and their phenomic and genomic characterization uncovers novel biology.</title>
        <authorList>
            <person name="Wiegand S."/>
            <person name="Jogler M."/>
            <person name="Boedeker C."/>
            <person name="Pinto D."/>
            <person name="Vollmers J."/>
            <person name="Rivas-Marin E."/>
            <person name="Kohn T."/>
            <person name="Peeters S.H."/>
            <person name="Heuer A."/>
            <person name="Rast P."/>
            <person name="Oberbeckmann S."/>
            <person name="Bunk B."/>
            <person name="Jeske O."/>
            <person name="Meyerdierks A."/>
            <person name="Storesund J.E."/>
            <person name="Kallscheuer N."/>
            <person name="Luecker S."/>
            <person name="Lage O.M."/>
            <person name="Pohl T."/>
            <person name="Merkel B.J."/>
            <person name="Hornburger P."/>
            <person name="Mueller R.-W."/>
            <person name="Bruemmer F."/>
            <person name="Labrenz M."/>
            <person name="Spormann A.M."/>
            <person name="Op den Camp H."/>
            <person name="Overmann J."/>
            <person name="Amann R."/>
            <person name="Jetten M.S.M."/>
            <person name="Mascher T."/>
            <person name="Medema M.H."/>
            <person name="Devos D.P."/>
            <person name="Kaster A.-K."/>
            <person name="Ovreas L."/>
            <person name="Rohde M."/>
            <person name="Galperin M.Y."/>
            <person name="Jogler C."/>
        </authorList>
    </citation>
    <scope>NUCLEOTIDE SEQUENCE [LARGE SCALE GENOMIC DNA]</scope>
    <source>
        <strain evidence="1 2">KS4</strain>
    </source>
</reference>
<dbReference type="RefSeq" id="WP_145076966.1">
    <property type="nucleotide sequence ID" value="NZ_CP036425.1"/>
</dbReference>
<dbReference type="AlphaFoldDB" id="A0A517YU06"/>
<accession>A0A517YU06</accession>
<proteinExistence type="predicted"/>
<dbReference type="KEGG" id="pcor:KS4_17690"/>
<evidence type="ECO:0000313" key="2">
    <source>
        <dbReference type="Proteomes" id="UP000317369"/>
    </source>
</evidence>
<dbReference type="InterPro" id="IPR007922">
    <property type="entry name" value="DciA-like"/>
</dbReference>
<keyword evidence="2" id="KW-1185">Reference proteome</keyword>
<dbReference type="Pfam" id="PF05258">
    <property type="entry name" value="DciA"/>
    <property type="match status" value="1"/>
</dbReference>